<dbReference type="Proteomes" id="UP001148737">
    <property type="component" value="Unassembled WGS sequence"/>
</dbReference>
<proteinExistence type="predicted"/>
<gene>
    <name evidence="1" type="ORF">NLG97_g587</name>
</gene>
<name>A0ACC1R833_9HYPO</name>
<keyword evidence="2" id="KW-1185">Reference proteome</keyword>
<evidence type="ECO:0000313" key="2">
    <source>
        <dbReference type="Proteomes" id="UP001148737"/>
    </source>
</evidence>
<protein>
    <submittedName>
        <fullName evidence="1">Uncharacterized protein</fullName>
    </submittedName>
</protein>
<accession>A0ACC1R833</accession>
<organism evidence="1 2">
    <name type="scientific">Lecanicillium saksenae</name>
    <dbReference type="NCBI Taxonomy" id="468837"/>
    <lineage>
        <taxon>Eukaryota</taxon>
        <taxon>Fungi</taxon>
        <taxon>Dikarya</taxon>
        <taxon>Ascomycota</taxon>
        <taxon>Pezizomycotina</taxon>
        <taxon>Sordariomycetes</taxon>
        <taxon>Hypocreomycetidae</taxon>
        <taxon>Hypocreales</taxon>
        <taxon>Cordycipitaceae</taxon>
        <taxon>Lecanicillium</taxon>
    </lineage>
</organism>
<evidence type="ECO:0000313" key="1">
    <source>
        <dbReference type="EMBL" id="KAJ3499126.1"/>
    </source>
</evidence>
<reference evidence="1" key="1">
    <citation type="submission" date="2022-07" db="EMBL/GenBank/DDBJ databases">
        <title>Genome Sequence of Lecanicillium saksenae.</title>
        <authorList>
            <person name="Buettner E."/>
        </authorList>
    </citation>
    <scope>NUCLEOTIDE SEQUENCE</scope>
    <source>
        <strain evidence="1">VT-O1</strain>
    </source>
</reference>
<dbReference type="EMBL" id="JANAKD010000021">
    <property type="protein sequence ID" value="KAJ3499126.1"/>
    <property type="molecule type" value="Genomic_DNA"/>
</dbReference>
<sequence length="370" mass="41573">MLTDLEIEQKTRAAWNKAQSFDEIRALSQFYMEQSRDQKFCTTPYDGGPMSAEQCDHIDTLVRLQSYGIIPLGGVGPTGIYWEQIDGEYVHTRQVSDLLFLITRGGDTERFLDKIKNDKRLNKQVKDSVSGTDVCIIKDGPITIQRKSTNAVQLLETSFAVIDAVCGAVSLEDCCLEEVGAITSTGVYICRVLLAMEKEDFMTAADLEVAKKMQSLHLLQTIENYAQETLPQAENGFILPPYTSLENLLGTRSCILDELEWTITTAPGTARHNDKTVVLSKQIFKDSVKLIMPNRYRDIGEERSGVTDVDAVDVVEIDVVGKTLHDILLSVWQRSQNMDEAAGRYRHGDKTVFEGLQQLKEHTWLVNISR</sequence>
<comment type="caution">
    <text evidence="1">The sequence shown here is derived from an EMBL/GenBank/DDBJ whole genome shotgun (WGS) entry which is preliminary data.</text>
</comment>